<accession>A0A4R6IIV6</accession>
<reference evidence="1 2" key="1">
    <citation type="submission" date="2019-03" db="EMBL/GenBank/DDBJ databases">
        <title>Genomic Encyclopedia of Archaeal and Bacterial Type Strains, Phase II (KMG-II): from individual species to whole genera.</title>
        <authorList>
            <person name="Goeker M."/>
        </authorList>
    </citation>
    <scope>NUCLEOTIDE SEQUENCE [LARGE SCALE GENOMIC DNA]</scope>
    <source>
        <strain evidence="1 2">DSM 19034</strain>
    </source>
</reference>
<name>A0A4R6IIV6_9SPHI</name>
<proteinExistence type="predicted"/>
<comment type="caution">
    <text evidence="1">The sequence shown here is derived from an EMBL/GenBank/DDBJ whole genome shotgun (WGS) entry which is preliminary data.</text>
</comment>
<protein>
    <submittedName>
        <fullName evidence="1">Uncharacterized protein</fullName>
    </submittedName>
</protein>
<evidence type="ECO:0000313" key="2">
    <source>
        <dbReference type="Proteomes" id="UP000295499"/>
    </source>
</evidence>
<dbReference type="AlphaFoldDB" id="A0A4R6IIV6"/>
<sequence>MKNKFTKKDHTRRYYLHSKIKTSYQVDAHKREVTVPYSEIDEARNNKIITELCNRFGYNIQTALI</sequence>
<gene>
    <name evidence="1" type="ORF">CLV32_3028</name>
</gene>
<dbReference type="EMBL" id="SNWM01000003">
    <property type="protein sequence ID" value="TDO21920.1"/>
    <property type="molecule type" value="Genomic_DNA"/>
</dbReference>
<dbReference type="Proteomes" id="UP000295499">
    <property type="component" value="Unassembled WGS sequence"/>
</dbReference>
<organism evidence="1 2">
    <name type="scientific">Pedobacter duraquae</name>
    <dbReference type="NCBI Taxonomy" id="425511"/>
    <lineage>
        <taxon>Bacteria</taxon>
        <taxon>Pseudomonadati</taxon>
        <taxon>Bacteroidota</taxon>
        <taxon>Sphingobacteriia</taxon>
        <taxon>Sphingobacteriales</taxon>
        <taxon>Sphingobacteriaceae</taxon>
        <taxon>Pedobacter</taxon>
    </lineage>
</organism>
<evidence type="ECO:0000313" key="1">
    <source>
        <dbReference type="EMBL" id="TDO21920.1"/>
    </source>
</evidence>
<keyword evidence="2" id="KW-1185">Reference proteome</keyword>